<dbReference type="InterPro" id="IPR009040">
    <property type="entry name" value="Ferritin-like_diiron"/>
</dbReference>
<name>A0ABV8KNT4_9ACTN</name>
<dbReference type="PANTHER" id="PTHR33746:SF4">
    <property type="entry name" value="RUBRERYTHRIN"/>
    <property type="match status" value="1"/>
</dbReference>
<dbReference type="InterPro" id="IPR003251">
    <property type="entry name" value="Rr_diiron-bd_dom"/>
</dbReference>
<accession>A0ABV8KNT4</accession>
<dbReference type="PROSITE" id="PS50905">
    <property type="entry name" value="FERRITIN_LIKE"/>
    <property type="match status" value="1"/>
</dbReference>
<dbReference type="InterPro" id="IPR009078">
    <property type="entry name" value="Ferritin-like_SF"/>
</dbReference>
<comment type="caution">
    <text evidence="3">The sequence shown here is derived from an EMBL/GenBank/DDBJ whole genome shotgun (WGS) entry which is preliminary data.</text>
</comment>
<dbReference type="PANTHER" id="PTHR33746">
    <property type="entry name" value="RUBRERYTHRIN"/>
    <property type="match status" value="1"/>
</dbReference>
<feature type="chain" id="PRO_5046398781" evidence="1">
    <location>
        <begin position="26"/>
        <end position="308"/>
    </location>
</feature>
<organism evidence="3 4">
    <name type="scientific">Micromonospora zhanjiangensis</name>
    <dbReference type="NCBI Taxonomy" id="1522057"/>
    <lineage>
        <taxon>Bacteria</taxon>
        <taxon>Bacillati</taxon>
        <taxon>Actinomycetota</taxon>
        <taxon>Actinomycetes</taxon>
        <taxon>Micromonosporales</taxon>
        <taxon>Micromonosporaceae</taxon>
        <taxon>Micromonospora</taxon>
    </lineage>
</organism>
<keyword evidence="4" id="KW-1185">Reference proteome</keyword>
<feature type="signal peptide" evidence="1">
    <location>
        <begin position="1"/>
        <end position="25"/>
    </location>
</feature>
<evidence type="ECO:0000313" key="3">
    <source>
        <dbReference type="EMBL" id="MFC4107653.1"/>
    </source>
</evidence>
<proteinExistence type="predicted"/>
<evidence type="ECO:0000259" key="2">
    <source>
        <dbReference type="PROSITE" id="PS50905"/>
    </source>
</evidence>
<keyword evidence="1" id="KW-0732">Signal</keyword>
<dbReference type="RefSeq" id="WP_377546865.1">
    <property type="nucleotide sequence ID" value="NZ_JBHSBN010000011.1"/>
</dbReference>
<feature type="domain" description="Ferritin-like diiron" evidence="2">
    <location>
        <begin position="180"/>
        <end position="308"/>
    </location>
</feature>
<protein>
    <submittedName>
        <fullName evidence="3">Ferritin family protein</fullName>
    </submittedName>
</protein>
<dbReference type="SUPFAM" id="SSF47240">
    <property type="entry name" value="Ferritin-like"/>
    <property type="match status" value="2"/>
</dbReference>
<sequence length="308" mass="32800">MRTVRMTSTVAVAALVLTFGQPARAAAPTVQPSTRADALTAMHGEAFAHAKYLAYAQEAARAGQTAVAQLFTRAARTERYDHFAAEADLIGFGTDNVANLTDAIRGEEYEAYVMYPAFARQAVADGCRAAADLFTEISVDEAGHAREFRAARYAITHPGADQNFPVGTRVTPVPIRAGLPKCAGQTQANLDAALHGEAFANAKYTRYAENARATGQARLGRLFDNAASQEIGEHFAEEATLAGLVRSTDANLRDSINGEQYEATTMYPSFARRAARVGDASAADLFTEIAGDEAGHAYAFTLALINLG</sequence>
<dbReference type="Gene3D" id="1.20.1260.10">
    <property type="match status" value="3"/>
</dbReference>
<evidence type="ECO:0000313" key="4">
    <source>
        <dbReference type="Proteomes" id="UP001595868"/>
    </source>
</evidence>
<evidence type="ECO:0000256" key="1">
    <source>
        <dbReference type="SAM" id="SignalP"/>
    </source>
</evidence>
<dbReference type="Pfam" id="PF02915">
    <property type="entry name" value="Rubrerythrin"/>
    <property type="match status" value="2"/>
</dbReference>
<dbReference type="EMBL" id="JBHSBN010000011">
    <property type="protein sequence ID" value="MFC4107653.1"/>
    <property type="molecule type" value="Genomic_DNA"/>
</dbReference>
<gene>
    <name evidence="3" type="ORF">ACFOX0_17195</name>
</gene>
<reference evidence="4" key="1">
    <citation type="journal article" date="2019" name="Int. J. Syst. Evol. Microbiol.">
        <title>The Global Catalogue of Microorganisms (GCM) 10K type strain sequencing project: providing services to taxonomists for standard genome sequencing and annotation.</title>
        <authorList>
            <consortium name="The Broad Institute Genomics Platform"/>
            <consortium name="The Broad Institute Genome Sequencing Center for Infectious Disease"/>
            <person name="Wu L."/>
            <person name="Ma J."/>
        </authorList>
    </citation>
    <scope>NUCLEOTIDE SEQUENCE [LARGE SCALE GENOMIC DNA]</scope>
    <source>
        <strain evidence="4">2902at01</strain>
    </source>
</reference>
<dbReference type="InterPro" id="IPR052753">
    <property type="entry name" value="Rbr2/Nigerythrin"/>
</dbReference>
<dbReference type="InterPro" id="IPR012347">
    <property type="entry name" value="Ferritin-like"/>
</dbReference>
<dbReference type="Proteomes" id="UP001595868">
    <property type="component" value="Unassembled WGS sequence"/>
</dbReference>